<evidence type="ECO:0000256" key="2">
    <source>
        <dbReference type="SAM" id="SignalP"/>
    </source>
</evidence>
<dbReference type="STRING" id="321339.SAMN05444340_104346"/>
<dbReference type="Pfam" id="PF13505">
    <property type="entry name" value="OMP_b-brl"/>
    <property type="match status" value="1"/>
</dbReference>
<evidence type="ECO:0000259" key="3">
    <source>
        <dbReference type="Pfam" id="PF13505"/>
    </source>
</evidence>
<evidence type="ECO:0000313" key="4">
    <source>
        <dbReference type="EMBL" id="SDY22321.1"/>
    </source>
</evidence>
<dbReference type="Gene3D" id="2.40.160.20">
    <property type="match status" value="1"/>
</dbReference>
<dbReference type="InterPro" id="IPR027385">
    <property type="entry name" value="Beta-barrel_OMP"/>
</dbReference>
<feature type="signal peptide" evidence="2">
    <location>
        <begin position="1"/>
        <end position="20"/>
    </location>
</feature>
<keyword evidence="1 2" id="KW-0732">Signal</keyword>
<dbReference type="RefSeq" id="WP_089881826.1">
    <property type="nucleotide sequence ID" value="NZ_FNPF01000004.1"/>
</dbReference>
<name>A0A1H3I3S0_9RHOB</name>
<dbReference type="Proteomes" id="UP000199286">
    <property type="component" value="Unassembled WGS sequence"/>
</dbReference>
<protein>
    <submittedName>
        <fullName evidence="4">Lipid A oxidase</fullName>
    </submittedName>
</protein>
<dbReference type="EMBL" id="FNPF01000004">
    <property type="protein sequence ID" value="SDY22321.1"/>
    <property type="molecule type" value="Genomic_DNA"/>
</dbReference>
<feature type="chain" id="PRO_5011587015" evidence="2">
    <location>
        <begin position="21"/>
        <end position="217"/>
    </location>
</feature>
<dbReference type="OrthoDB" id="9810784at2"/>
<dbReference type="SUPFAM" id="SSF56925">
    <property type="entry name" value="OMPA-like"/>
    <property type="match status" value="1"/>
</dbReference>
<reference evidence="4 5" key="1">
    <citation type="submission" date="2016-10" db="EMBL/GenBank/DDBJ databases">
        <authorList>
            <person name="de Groot N.N."/>
        </authorList>
    </citation>
    <scope>NUCLEOTIDE SEQUENCE [LARGE SCALE GENOMIC DNA]</scope>
    <source>
        <strain evidence="4 5">DSM 26880</strain>
    </source>
</reference>
<gene>
    <name evidence="4" type="ORF">SAMN05444340_104346</name>
</gene>
<feature type="domain" description="Outer membrane protein beta-barrel" evidence="3">
    <location>
        <begin position="6"/>
        <end position="217"/>
    </location>
</feature>
<organism evidence="4 5">
    <name type="scientific">Citreimonas salinaria</name>
    <dbReference type="NCBI Taxonomy" id="321339"/>
    <lineage>
        <taxon>Bacteria</taxon>
        <taxon>Pseudomonadati</taxon>
        <taxon>Pseudomonadota</taxon>
        <taxon>Alphaproteobacteria</taxon>
        <taxon>Rhodobacterales</taxon>
        <taxon>Roseobacteraceae</taxon>
        <taxon>Citreimonas</taxon>
    </lineage>
</organism>
<sequence length="217" mass="23068">MKLPAVLIGAALCAASPAAAEFELSAYSGWQTAPHSRISGDYPDALGGSYDALIGWDGKSFEMPPYYGIRGTWWRTATLGFGAEFTHTKVYAPEDELPAGFDGMELTDGHNILTANVMRRWPDQWGAATPYLGAGLGLAIPHVDVEVNGGPDTFGYQVTGPAGRLMAGVSYPVSKRVSVFGEYQFTYSSNDADLDGGGSLETDIKTNALNVGLSLNF</sequence>
<evidence type="ECO:0000256" key="1">
    <source>
        <dbReference type="ARBA" id="ARBA00022729"/>
    </source>
</evidence>
<dbReference type="AlphaFoldDB" id="A0A1H3I3S0"/>
<evidence type="ECO:0000313" key="5">
    <source>
        <dbReference type="Proteomes" id="UP000199286"/>
    </source>
</evidence>
<keyword evidence="5" id="KW-1185">Reference proteome</keyword>
<accession>A0A1H3I3S0</accession>
<dbReference type="InterPro" id="IPR011250">
    <property type="entry name" value="OMP/PagP_B-barrel"/>
</dbReference>
<proteinExistence type="predicted"/>